<dbReference type="Proteomes" id="UP000198406">
    <property type="component" value="Unassembled WGS sequence"/>
</dbReference>
<organism evidence="5 6">
    <name type="scientific">Fistulifera solaris</name>
    <name type="common">Oleaginous diatom</name>
    <dbReference type="NCBI Taxonomy" id="1519565"/>
    <lineage>
        <taxon>Eukaryota</taxon>
        <taxon>Sar</taxon>
        <taxon>Stramenopiles</taxon>
        <taxon>Ochrophyta</taxon>
        <taxon>Bacillariophyta</taxon>
        <taxon>Bacillariophyceae</taxon>
        <taxon>Bacillariophycidae</taxon>
        <taxon>Naviculales</taxon>
        <taxon>Naviculaceae</taxon>
        <taxon>Fistulifera</taxon>
    </lineage>
</organism>
<comment type="similarity">
    <text evidence="1">Belongs to the NSRP1 family.</text>
</comment>
<reference evidence="5 6" key="1">
    <citation type="journal article" date="2015" name="Plant Cell">
        <title>Oil accumulation by the oleaginous diatom Fistulifera solaris as revealed by the genome and transcriptome.</title>
        <authorList>
            <person name="Tanaka T."/>
            <person name="Maeda Y."/>
            <person name="Veluchamy A."/>
            <person name="Tanaka M."/>
            <person name="Abida H."/>
            <person name="Marechal E."/>
            <person name="Bowler C."/>
            <person name="Muto M."/>
            <person name="Sunaga Y."/>
            <person name="Tanaka M."/>
            <person name="Yoshino T."/>
            <person name="Taniguchi T."/>
            <person name="Fukuda Y."/>
            <person name="Nemoto M."/>
            <person name="Matsumoto M."/>
            <person name="Wong P.S."/>
            <person name="Aburatani S."/>
            <person name="Fujibuchi W."/>
        </authorList>
    </citation>
    <scope>NUCLEOTIDE SEQUENCE [LARGE SCALE GENOMIC DNA]</scope>
    <source>
        <strain evidence="5 6">JPCC DA0580</strain>
    </source>
</reference>
<dbReference type="InterPro" id="IPR018612">
    <property type="entry name" value="NSRP1_N"/>
</dbReference>
<sequence length="271" mass="30645">MNINISAAAASKKKAPSKKAHSNVFGEDDDYAEPSSRYGVNQAVRSEQDAMKMRAQKATQITDASVYDYDGAYESFHKDPTAEQEEAIDDDRKSRYIADLLEAAKKRKHERDIVYEKKIAREQALEEIEQDFRGKEKFVTAAYRKKLEERELWLAQDEQQRKEDEENDVTKKVGGLGIASFYGNLNNNTALGGTAKNESIKSVTSNMDQTRGAANGQGWSESLRTDRNTFAEPLVKRSDQGACELTKEEVRALKVKEAFERYRIRNGLLVS</sequence>
<feature type="compositionally biased region" description="Basic residues" evidence="3">
    <location>
        <begin position="11"/>
        <end position="21"/>
    </location>
</feature>
<feature type="domain" description="Nuclear speckle splicing regulatory protein 1 N-terminal" evidence="4">
    <location>
        <begin position="55"/>
        <end position="172"/>
    </location>
</feature>
<dbReference type="PANTHER" id="PTHR30060:SF0">
    <property type="entry name" value="COILED-COIL PROTEIN (DUF2040)-RELATED"/>
    <property type="match status" value="1"/>
</dbReference>
<dbReference type="AlphaFoldDB" id="A0A1Z5J556"/>
<name>A0A1Z5J556_FISSO</name>
<evidence type="ECO:0000313" key="5">
    <source>
        <dbReference type="EMBL" id="GAX09210.1"/>
    </source>
</evidence>
<dbReference type="GO" id="GO:0000381">
    <property type="term" value="P:regulation of alternative mRNA splicing, via spliceosome"/>
    <property type="evidence" value="ECO:0007669"/>
    <property type="project" value="InterPro"/>
</dbReference>
<dbReference type="PANTHER" id="PTHR30060">
    <property type="entry name" value="INNER MEMBRANE PROTEIN"/>
    <property type="match status" value="1"/>
</dbReference>
<dbReference type="OrthoDB" id="47975at2759"/>
<keyword evidence="6" id="KW-1185">Reference proteome</keyword>
<evidence type="ECO:0000256" key="1">
    <source>
        <dbReference type="ARBA" id="ARBA00010126"/>
    </source>
</evidence>
<dbReference type="EMBL" id="BDSP01000002">
    <property type="protein sequence ID" value="GAX09210.1"/>
    <property type="molecule type" value="Genomic_DNA"/>
</dbReference>
<feature type="region of interest" description="Disordered" evidence="3">
    <location>
        <begin position="1"/>
        <end position="36"/>
    </location>
</feature>
<dbReference type="InParanoid" id="A0A1Z5J556"/>
<feature type="compositionally biased region" description="Low complexity" evidence="3">
    <location>
        <begin position="1"/>
        <end position="10"/>
    </location>
</feature>
<evidence type="ECO:0000256" key="3">
    <source>
        <dbReference type="SAM" id="MobiDB-lite"/>
    </source>
</evidence>
<protein>
    <submittedName>
        <fullName evidence="5">Coiled-coil domain-containing protein 55</fullName>
    </submittedName>
</protein>
<dbReference type="Pfam" id="PF09745">
    <property type="entry name" value="NSRP1_N"/>
    <property type="match status" value="1"/>
</dbReference>
<comment type="caution">
    <text evidence="5">The sequence shown here is derived from an EMBL/GenBank/DDBJ whole genome shotgun (WGS) entry which is preliminary data.</text>
</comment>
<keyword evidence="2" id="KW-0175">Coiled coil</keyword>
<gene>
    <name evidence="5" type="ORF">FisN_17Lu179</name>
</gene>
<evidence type="ECO:0000259" key="4">
    <source>
        <dbReference type="Pfam" id="PF09745"/>
    </source>
</evidence>
<evidence type="ECO:0000256" key="2">
    <source>
        <dbReference type="ARBA" id="ARBA00023054"/>
    </source>
</evidence>
<evidence type="ECO:0000313" key="6">
    <source>
        <dbReference type="Proteomes" id="UP000198406"/>
    </source>
</evidence>
<proteinExistence type="inferred from homology"/>
<accession>A0A1Z5J556</accession>